<dbReference type="PANTHER" id="PTHR12274:SF3">
    <property type="entry name" value="PROGRANULIN"/>
    <property type="match status" value="1"/>
</dbReference>
<evidence type="ECO:0000256" key="4">
    <source>
        <dbReference type="ARBA" id="ARBA00023157"/>
    </source>
</evidence>
<feature type="chain" id="PRO_5043405533" description="Granulins domain-containing protein" evidence="5">
    <location>
        <begin position="17"/>
        <end position="185"/>
    </location>
</feature>
<feature type="signal peptide" evidence="5">
    <location>
        <begin position="1"/>
        <end position="16"/>
    </location>
</feature>
<accession>A0AAV4QXR7</accession>
<protein>
    <recommendedName>
        <fullName evidence="6">Granulins domain-containing protein</fullName>
    </recommendedName>
</protein>
<dbReference type="Proteomes" id="UP001054945">
    <property type="component" value="Unassembled WGS sequence"/>
</dbReference>
<comment type="subcellular location">
    <subcellularLocation>
        <location evidence="1">Secreted</location>
    </subcellularLocation>
</comment>
<keyword evidence="4" id="KW-1015">Disulfide bond</keyword>
<dbReference type="Pfam" id="PF00396">
    <property type="entry name" value="Granulin"/>
    <property type="match status" value="2"/>
</dbReference>
<evidence type="ECO:0000313" key="8">
    <source>
        <dbReference type="Proteomes" id="UP001054945"/>
    </source>
</evidence>
<comment type="caution">
    <text evidence="7">The sequence shown here is derived from an EMBL/GenBank/DDBJ whole genome shotgun (WGS) entry which is preliminary data.</text>
</comment>
<feature type="domain" description="Granulins" evidence="6">
    <location>
        <begin position="109"/>
        <end position="160"/>
    </location>
</feature>
<dbReference type="Gene3D" id="2.10.25.160">
    <property type="entry name" value="Granulin"/>
    <property type="match status" value="2"/>
</dbReference>
<proteinExistence type="inferred from homology"/>
<dbReference type="PANTHER" id="PTHR12274">
    <property type="entry name" value="GRANULIN"/>
    <property type="match status" value="1"/>
</dbReference>
<comment type="similarity">
    <text evidence="2">Belongs to the granulin family.</text>
</comment>
<dbReference type="EMBL" id="BPLR01006893">
    <property type="protein sequence ID" value="GIY13116.1"/>
    <property type="molecule type" value="Genomic_DNA"/>
</dbReference>
<keyword evidence="8" id="KW-1185">Reference proteome</keyword>
<evidence type="ECO:0000313" key="7">
    <source>
        <dbReference type="EMBL" id="GIY13116.1"/>
    </source>
</evidence>
<keyword evidence="5" id="KW-0732">Signal</keyword>
<dbReference type="GO" id="GO:0005576">
    <property type="term" value="C:extracellular region"/>
    <property type="evidence" value="ECO:0007669"/>
    <property type="project" value="UniProtKB-SubCell"/>
</dbReference>
<evidence type="ECO:0000256" key="3">
    <source>
        <dbReference type="ARBA" id="ARBA00022525"/>
    </source>
</evidence>
<evidence type="ECO:0000256" key="2">
    <source>
        <dbReference type="ARBA" id="ARBA00010093"/>
    </source>
</evidence>
<evidence type="ECO:0000259" key="6">
    <source>
        <dbReference type="SMART" id="SM00277"/>
    </source>
</evidence>
<evidence type="ECO:0000256" key="1">
    <source>
        <dbReference type="ARBA" id="ARBA00004613"/>
    </source>
</evidence>
<dbReference type="SUPFAM" id="SSF57277">
    <property type="entry name" value="Granulin repeat"/>
    <property type="match status" value="1"/>
</dbReference>
<feature type="domain" description="Granulins" evidence="6">
    <location>
        <begin position="26"/>
        <end position="77"/>
    </location>
</feature>
<organism evidence="7 8">
    <name type="scientific">Caerostris extrusa</name>
    <name type="common">Bark spider</name>
    <name type="synonym">Caerostris bankana</name>
    <dbReference type="NCBI Taxonomy" id="172846"/>
    <lineage>
        <taxon>Eukaryota</taxon>
        <taxon>Metazoa</taxon>
        <taxon>Ecdysozoa</taxon>
        <taxon>Arthropoda</taxon>
        <taxon>Chelicerata</taxon>
        <taxon>Arachnida</taxon>
        <taxon>Araneae</taxon>
        <taxon>Araneomorphae</taxon>
        <taxon>Entelegynae</taxon>
        <taxon>Araneoidea</taxon>
        <taxon>Araneidae</taxon>
        <taxon>Caerostris</taxon>
    </lineage>
</organism>
<dbReference type="InterPro" id="IPR000118">
    <property type="entry name" value="Granulin"/>
</dbReference>
<dbReference type="InterPro" id="IPR039036">
    <property type="entry name" value="Granulin_fam"/>
</dbReference>
<evidence type="ECO:0000256" key="5">
    <source>
        <dbReference type="SAM" id="SignalP"/>
    </source>
</evidence>
<gene>
    <name evidence="7" type="ORF">CEXT_614071</name>
</gene>
<dbReference type="SMART" id="SM00277">
    <property type="entry name" value="GRAN"/>
    <property type="match status" value="2"/>
</dbReference>
<sequence length="185" mass="20457">MFLLIAFLLVSSTISAFSDESLCQNCQPKETCCVVPDCLSDSATCYSCCPVENGICCPDTTQCCPQGYSCDSSTYSCIPDDISTSNPSFPTFQKRSGRFLENKLDNNRCDKKSYCPDDATCCLIYQDVWGCCPYANGVCCSDGVRCCPEGESCDVTSQYCVRRHTGGRVDLKDEAEYLNWSVFRD</sequence>
<keyword evidence="3" id="KW-0964">Secreted</keyword>
<dbReference type="AlphaFoldDB" id="A0AAV4QXR7"/>
<reference evidence="7 8" key="1">
    <citation type="submission" date="2021-06" db="EMBL/GenBank/DDBJ databases">
        <title>Caerostris extrusa draft genome.</title>
        <authorList>
            <person name="Kono N."/>
            <person name="Arakawa K."/>
        </authorList>
    </citation>
    <scope>NUCLEOTIDE SEQUENCE [LARGE SCALE GENOMIC DNA]</scope>
</reference>
<name>A0AAV4QXR7_CAEEX</name>
<dbReference type="InterPro" id="IPR037277">
    <property type="entry name" value="Granulin_sf"/>
</dbReference>